<dbReference type="GO" id="GO:0006144">
    <property type="term" value="P:purine nucleobase metabolic process"/>
    <property type="evidence" value="ECO:0007669"/>
    <property type="project" value="TreeGrafter"/>
</dbReference>
<dbReference type="Pfam" id="PF00576">
    <property type="entry name" value="Transthyretin"/>
    <property type="match status" value="1"/>
</dbReference>
<feature type="signal peptide" evidence="9">
    <location>
        <begin position="1"/>
        <end position="19"/>
    </location>
</feature>
<dbReference type="FunCoup" id="A0A672Z488">
    <property type="interactions" value="542"/>
</dbReference>
<keyword evidence="12" id="KW-1185">Reference proteome</keyword>
<proteinExistence type="inferred from homology"/>
<dbReference type="GO" id="GO:0070324">
    <property type="term" value="F:thyroid hormone binding"/>
    <property type="evidence" value="ECO:0007669"/>
    <property type="project" value="UniProtKB-UniRule"/>
</dbReference>
<sequence>MLKPLSCGLLASFVLLCNTAPTPTERHGGSDVKCPLTVKILDAVKGTPAGPMPLKVFRKGADGVWTQIATGITENDGEIHNLITEEEFPAGVYRVEFDTKTYWKNEGSTSFHEVADVVFEAHSEGHRHYTLALLLSPFSFTTTAVISDVHH</sequence>
<organism evidence="11 12">
    <name type="scientific">Sphaeramia orbicularis</name>
    <name type="common">orbiculate cardinalfish</name>
    <dbReference type="NCBI Taxonomy" id="375764"/>
    <lineage>
        <taxon>Eukaryota</taxon>
        <taxon>Metazoa</taxon>
        <taxon>Chordata</taxon>
        <taxon>Craniata</taxon>
        <taxon>Vertebrata</taxon>
        <taxon>Euteleostomi</taxon>
        <taxon>Actinopterygii</taxon>
        <taxon>Neopterygii</taxon>
        <taxon>Teleostei</taxon>
        <taxon>Neoteleostei</taxon>
        <taxon>Acanthomorphata</taxon>
        <taxon>Gobiaria</taxon>
        <taxon>Kurtiformes</taxon>
        <taxon>Apogonoidei</taxon>
        <taxon>Apogonidae</taxon>
        <taxon>Apogoninae</taxon>
        <taxon>Sphaeramia</taxon>
    </lineage>
</organism>
<dbReference type="Gene3D" id="2.60.40.180">
    <property type="entry name" value="Transthyretin/hydroxyisourate hydrolase domain"/>
    <property type="match status" value="1"/>
</dbReference>
<comment type="subunit">
    <text evidence="9">Homotetramer.</text>
</comment>
<dbReference type="AlphaFoldDB" id="A0A672Z488"/>
<reference evidence="11" key="2">
    <citation type="submission" date="2025-08" db="UniProtKB">
        <authorList>
            <consortium name="Ensembl"/>
        </authorList>
    </citation>
    <scope>IDENTIFICATION</scope>
</reference>
<evidence type="ECO:0000256" key="8">
    <source>
        <dbReference type="ARBA" id="ARBA00022920"/>
    </source>
</evidence>
<evidence type="ECO:0000313" key="12">
    <source>
        <dbReference type="Proteomes" id="UP000472271"/>
    </source>
</evidence>
<keyword evidence="8 9" id="KW-0795">Thyroid hormone</keyword>
<dbReference type="InterPro" id="IPR036817">
    <property type="entry name" value="Transthyretin/HIU_hydrolase_sf"/>
</dbReference>
<evidence type="ECO:0000256" key="5">
    <source>
        <dbReference type="ARBA" id="ARBA00022525"/>
    </source>
</evidence>
<evidence type="ECO:0000259" key="10">
    <source>
        <dbReference type="SMART" id="SM00095"/>
    </source>
</evidence>
<keyword evidence="5 9" id="KW-0964">Secreted</keyword>
<evidence type="ECO:0000256" key="6">
    <source>
        <dbReference type="ARBA" id="ARBA00022641"/>
    </source>
</evidence>
<dbReference type="InParanoid" id="A0A672Z488"/>
<dbReference type="GO" id="GO:0005179">
    <property type="term" value="F:hormone activity"/>
    <property type="evidence" value="ECO:0007669"/>
    <property type="project" value="UniProtKB-UniRule"/>
</dbReference>
<evidence type="ECO:0000256" key="9">
    <source>
        <dbReference type="RuleBase" id="RU361269"/>
    </source>
</evidence>
<dbReference type="Proteomes" id="UP000472271">
    <property type="component" value="Chromosome 4"/>
</dbReference>
<dbReference type="GO" id="GO:0005576">
    <property type="term" value="C:extracellular region"/>
    <property type="evidence" value="ECO:0007669"/>
    <property type="project" value="UniProtKB-SubCell"/>
</dbReference>
<dbReference type="InterPro" id="IPR023416">
    <property type="entry name" value="Transthyretin/HIU_hydrolase_d"/>
</dbReference>
<accession>A0A672Z488</accession>
<comment type="subcellular location">
    <subcellularLocation>
        <location evidence="1 9">Secreted</location>
    </subcellularLocation>
</comment>
<evidence type="ECO:0000256" key="1">
    <source>
        <dbReference type="ARBA" id="ARBA00004613"/>
    </source>
</evidence>
<evidence type="ECO:0000256" key="4">
    <source>
        <dbReference type="ARBA" id="ARBA00022448"/>
    </source>
</evidence>
<dbReference type="OrthoDB" id="10265230at2759"/>
<dbReference type="SUPFAM" id="SSF49472">
    <property type="entry name" value="Transthyretin (synonym: prealbumin)"/>
    <property type="match status" value="1"/>
</dbReference>
<dbReference type="Ensembl" id="ENSSORT00005011969.1">
    <property type="protein sequence ID" value="ENSSORP00005011584.1"/>
    <property type="gene ID" value="ENSSORG00005006118.1"/>
</dbReference>
<comment type="function">
    <text evidence="9">Thyroid hormone-binding protein. Probably transports thyroxine from the bloodstream to the brain.</text>
</comment>
<dbReference type="InterPro" id="IPR000895">
    <property type="entry name" value="Transthyretin/HIU_hydrolase"/>
</dbReference>
<comment type="similarity">
    <text evidence="2 9">Belongs to the transthyretin family.</text>
</comment>
<feature type="domain" description="Transthyretin/hydroxyisourate hydrolase" evidence="10">
    <location>
        <begin position="31"/>
        <end position="151"/>
    </location>
</feature>
<evidence type="ECO:0000256" key="3">
    <source>
        <dbReference type="ARBA" id="ARBA00021606"/>
    </source>
</evidence>
<dbReference type="SMART" id="SM00095">
    <property type="entry name" value="TR_THY"/>
    <property type="match status" value="1"/>
</dbReference>
<keyword evidence="4" id="KW-0813">Transport</keyword>
<dbReference type="PANTHER" id="PTHR10395:SF12">
    <property type="entry name" value="TRANSTHYRETIN"/>
    <property type="match status" value="1"/>
</dbReference>
<evidence type="ECO:0000313" key="11">
    <source>
        <dbReference type="Ensembl" id="ENSSORP00005011584.1"/>
    </source>
</evidence>
<feature type="chain" id="PRO_5025719188" description="Transthyretin" evidence="9">
    <location>
        <begin position="20"/>
        <end position="151"/>
    </location>
</feature>
<keyword evidence="7" id="KW-0372">Hormone</keyword>
<keyword evidence="9" id="KW-0732">Signal</keyword>
<keyword evidence="6" id="KW-0765">Sulfation</keyword>
<evidence type="ECO:0000256" key="7">
    <source>
        <dbReference type="ARBA" id="ARBA00022702"/>
    </source>
</evidence>
<name>A0A672Z488_9TELE</name>
<protein>
    <recommendedName>
        <fullName evidence="3 9">Transthyretin</fullName>
    </recommendedName>
</protein>
<dbReference type="FunFam" id="2.60.40.180:FF:000002">
    <property type="entry name" value="Transthyretin"/>
    <property type="match status" value="1"/>
</dbReference>
<dbReference type="PANTHER" id="PTHR10395">
    <property type="entry name" value="URICASE AND TRANSTHYRETIN-RELATED"/>
    <property type="match status" value="1"/>
</dbReference>
<evidence type="ECO:0000256" key="2">
    <source>
        <dbReference type="ARBA" id="ARBA00007893"/>
    </source>
</evidence>
<reference evidence="11" key="1">
    <citation type="submission" date="2019-06" db="EMBL/GenBank/DDBJ databases">
        <authorList>
            <consortium name="Wellcome Sanger Institute Data Sharing"/>
        </authorList>
    </citation>
    <scope>NUCLEOTIDE SEQUENCE [LARGE SCALE GENOMIC DNA]</scope>
</reference>
<gene>
    <name evidence="11" type="primary">ttr</name>
</gene>
<reference evidence="11" key="3">
    <citation type="submission" date="2025-09" db="UniProtKB">
        <authorList>
            <consortium name="Ensembl"/>
        </authorList>
    </citation>
    <scope>IDENTIFICATION</scope>
</reference>
<dbReference type="PRINTS" id="PR00189">
    <property type="entry name" value="TRNSTHYRETIN"/>
</dbReference>